<evidence type="ECO:0000313" key="4">
    <source>
        <dbReference type="Proteomes" id="UP000067523"/>
    </source>
</evidence>
<dbReference type="Pfam" id="PF13529">
    <property type="entry name" value="Peptidase_C39_2"/>
    <property type="match status" value="1"/>
</dbReference>
<keyword evidence="4" id="KW-1185">Reference proteome</keyword>
<dbReference type="InterPro" id="IPR039564">
    <property type="entry name" value="Peptidase_C39-like"/>
</dbReference>
<feature type="signal peptide" evidence="1">
    <location>
        <begin position="1"/>
        <end position="23"/>
    </location>
</feature>
<feature type="chain" id="PRO_5039191304" description="Peptidase C39-like domain-containing protein" evidence="1">
    <location>
        <begin position="24"/>
        <end position="255"/>
    </location>
</feature>
<name>A0A0U2NPV0_9ENTE</name>
<evidence type="ECO:0000313" key="3">
    <source>
        <dbReference type="EMBL" id="ALS36802.1"/>
    </source>
</evidence>
<dbReference type="EMBL" id="CP013655">
    <property type="protein sequence ID" value="ALS36802.1"/>
    <property type="molecule type" value="Genomic_DNA"/>
</dbReference>
<keyword evidence="1" id="KW-0732">Signal</keyword>
<evidence type="ECO:0000256" key="1">
    <source>
        <dbReference type="SAM" id="SignalP"/>
    </source>
</evidence>
<accession>A0A0U2NPV0</accession>
<evidence type="ECO:0000259" key="2">
    <source>
        <dbReference type="Pfam" id="PF13529"/>
    </source>
</evidence>
<sequence>MKQKQTKKSNISIIALLVGTAFAGALLAKVAPMAEGSGFSALFNDGKAANEVKITETSESKKEPEKVKKLTYTEQVNEGLSQNKFANRMPINLLLQTDDKWKATPYGMDNPDGNTLEINGCAIVSLAMVSSFLDNKQYTPQDILNWSKNDYFVEGEGTAWSVFSDFAMEKGYQFEDLETDMTAVEEQLKQKHPVIISVKPGLFTETGHIMVLSGTNNGKFWVNDPNDSETKGHSIKEFTADELLNEAMNFWAVYK</sequence>
<dbReference type="RefSeq" id="WP_208930022.1">
    <property type="nucleotide sequence ID" value="NZ_CP013655.1"/>
</dbReference>
<organism evidence="3 4">
    <name type="scientific">Enterococcus rotai</name>
    <dbReference type="NCBI Taxonomy" id="118060"/>
    <lineage>
        <taxon>Bacteria</taxon>
        <taxon>Bacillati</taxon>
        <taxon>Bacillota</taxon>
        <taxon>Bacilli</taxon>
        <taxon>Lactobacillales</taxon>
        <taxon>Enterococcaceae</taxon>
        <taxon>Enterococcus</taxon>
    </lineage>
</organism>
<dbReference type="Proteomes" id="UP000067523">
    <property type="component" value="Chromosome"/>
</dbReference>
<dbReference type="Gene3D" id="3.90.70.10">
    <property type="entry name" value="Cysteine proteinases"/>
    <property type="match status" value="1"/>
</dbReference>
<proteinExistence type="predicted"/>
<dbReference type="KEGG" id="erx:ATZ35_06425"/>
<gene>
    <name evidence="3" type="ORF">ATZ35_06425</name>
</gene>
<dbReference type="STRING" id="118060.ATZ35_06425"/>
<reference evidence="4" key="1">
    <citation type="submission" date="2015-12" db="EMBL/GenBank/DDBJ databases">
        <authorList>
            <person name="Lauer A."/>
            <person name="Humrighouse B."/>
            <person name="Loparev V."/>
            <person name="Shewmaker P.L."/>
            <person name="Whitney A.M."/>
            <person name="McLaughlin R.W."/>
        </authorList>
    </citation>
    <scope>NUCLEOTIDE SEQUENCE [LARGE SCALE GENOMIC DNA]</scope>
    <source>
        <strain evidence="4">LMG 26678</strain>
    </source>
</reference>
<feature type="domain" description="Peptidase C39-like" evidence="2">
    <location>
        <begin position="117"/>
        <end position="226"/>
    </location>
</feature>
<dbReference type="AlphaFoldDB" id="A0A0U2NPV0"/>
<protein>
    <recommendedName>
        <fullName evidence="2">Peptidase C39-like domain-containing protein</fullName>
    </recommendedName>
</protein>